<dbReference type="PROSITE" id="PS50801">
    <property type="entry name" value="STAS"/>
    <property type="match status" value="1"/>
</dbReference>
<organism evidence="8 9">
    <name type="scientific">Esox lucius</name>
    <name type="common">Northern pike</name>
    <dbReference type="NCBI Taxonomy" id="8010"/>
    <lineage>
        <taxon>Eukaryota</taxon>
        <taxon>Metazoa</taxon>
        <taxon>Chordata</taxon>
        <taxon>Craniata</taxon>
        <taxon>Vertebrata</taxon>
        <taxon>Euteleostomi</taxon>
        <taxon>Actinopterygii</taxon>
        <taxon>Neopterygii</taxon>
        <taxon>Teleostei</taxon>
        <taxon>Protacanthopterygii</taxon>
        <taxon>Esociformes</taxon>
        <taxon>Esocidae</taxon>
        <taxon>Esox</taxon>
    </lineage>
</organism>
<dbReference type="InterPro" id="IPR036513">
    <property type="entry name" value="STAS_dom_sf"/>
</dbReference>
<dbReference type="Gene3D" id="3.30.750.24">
    <property type="entry name" value="STAS domain"/>
    <property type="match status" value="1"/>
</dbReference>
<keyword evidence="2 6" id="KW-0812">Transmembrane</keyword>
<keyword evidence="3 6" id="KW-1133">Transmembrane helix</keyword>
<feature type="domain" description="STAS" evidence="7">
    <location>
        <begin position="524"/>
        <end position="748"/>
    </location>
</feature>
<gene>
    <name evidence="8" type="primary">SLC26A6</name>
</gene>
<feature type="region of interest" description="Disordered" evidence="5">
    <location>
        <begin position="650"/>
        <end position="670"/>
    </location>
</feature>
<keyword evidence="9" id="KW-1185">Reference proteome</keyword>
<feature type="transmembrane region" description="Helical" evidence="6">
    <location>
        <begin position="413"/>
        <end position="431"/>
    </location>
</feature>
<comment type="subcellular location">
    <subcellularLocation>
        <location evidence="1">Membrane</location>
        <topology evidence="1">Multi-pass membrane protein</topology>
    </subcellularLocation>
</comment>
<feature type="transmembrane region" description="Helical" evidence="6">
    <location>
        <begin position="216"/>
        <end position="236"/>
    </location>
</feature>
<feature type="transmembrane region" description="Helical" evidence="6">
    <location>
        <begin position="256"/>
        <end position="274"/>
    </location>
</feature>
<reference evidence="8" key="2">
    <citation type="submission" date="2020-02" db="EMBL/GenBank/DDBJ databases">
        <title>Esox lucius (northern pike) genome, fEsoLuc1, primary haplotype.</title>
        <authorList>
            <person name="Myers G."/>
            <person name="Karagic N."/>
            <person name="Meyer A."/>
            <person name="Pippel M."/>
            <person name="Reichard M."/>
            <person name="Winkler S."/>
            <person name="Tracey A."/>
            <person name="Sims Y."/>
            <person name="Howe K."/>
            <person name="Rhie A."/>
            <person name="Formenti G."/>
            <person name="Durbin R."/>
            <person name="Fedrigo O."/>
            <person name="Jarvis E.D."/>
        </authorList>
    </citation>
    <scope>NUCLEOTIDE SEQUENCE [LARGE SCALE GENOMIC DNA]</scope>
</reference>
<dbReference type="STRING" id="8010.ENSELUP00000001177"/>
<dbReference type="InterPro" id="IPR001902">
    <property type="entry name" value="SLC26A/SulP_fam"/>
</dbReference>
<reference evidence="8" key="3">
    <citation type="submission" date="2025-08" db="UniProtKB">
        <authorList>
            <consortium name="Ensembl"/>
        </authorList>
    </citation>
    <scope>IDENTIFICATION</scope>
</reference>
<evidence type="ECO:0000256" key="2">
    <source>
        <dbReference type="ARBA" id="ARBA00022692"/>
    </source>
</evidence>
<evidence type="ECO:0000256" key="3">
    <source>
        <dbReference type="ARBA" id="ARBA00022989"/>
    </source>
</evidence>
<reference evidence="9" key="1">
    <citation type="journal article" date="2014" name="PLoS ONE">
        <title>The genome and linkage map of the northern pike (Esox lucius): conserved synteny revealed between the salmonid sister group and the Neoteleostei.</title>
        <authorList>
            <person name="Rondeau E.B."/>
            <person name="Minkley D.R."/>
            <person name="Leong J.S."/>
            <person name="Messmer A.M."/>
            <person name="Jantzen J.R."/>
            <person name="von Schalburg K.R."/>
            <person name="Lemon C."/>
            <person name="Bird N.H."/>
            <person name="Koop B.F."/>
        </authorList>
    </citation>
    <scope>NUCLEOTIDE SEQUENCE</scope>
</reference>
<dbReference type="InterPro" id="IPR018045">
    <property type="entry name" value="S04_transporter_CS"/>
</dbReference>
<feature type="transmembrane region" description="Helical" evidence="6">
    <location>
        <begin position="332"/>
        <end position="353"/>
    </location>
</feature>
<name>A0A3P8XDQ7_ESOLU</name>
<evidence type="ECO:0000259" key="7">
    <source>
        <dbReference type="PROSITE" id="PS50801"/>
    </source>
</evidence>
<feature type="region of interest" description="Disordered" evidence="5">
    <location>
        <begin position="569"/>
        <end position="607"/>
    </location>
</feature>
<dbReference type="GO" id="GO:0016020">
    <property type="term" value="C:membrane"/>
    <property type="evidence" value="ECO:0007669"/>
    <property type="project" value="UniProtKB-SubCell"/>
</dbReference>
<evidence type="ECO:0000256" key="1">
    <source>
        <dbReference type="ARBA" id="ARBA00004141"/>
    </source>
</evidence>
<dbReference type="NCBIfam" id="TIGR00815">
    <property type="entry name" value="sulP"/>
    <property type="match status" value="1"/>
</dbReference>
<dbReference type="PANTHER" id="PTHR11814">
    <property type="entry name" value="SULFATE TRANSPORTER"/>
    <property type="match status" value="1"/>
</dbReference>
<evidence type="ECO:0000256" key="5">
    <source>
        <dbReference type="SAM" id="MobiDB-lite"/>
    </source>
</evidence>
<feature type="transmembrane region" description="Helical" evidence="6">
    <location>
        <begin position="469"/>
        <end position="500"/>
    </location>
</feature>
<feature type="transmembrane region" description="Helical" evidence="6">
    <location>
        <begin position="106"/>
        <end position="123"/>
    </location>
</feature>
<dbReference type="InterPro" id="IPR011547">
    <property type="entry name" value="SLC26A/SulP_dom"/>
</dbReference>
<keyword evidence="4 6" id="KW-0472">Membrane</keyword>
<dbReference type="Pfam" id="PF00916">
    <property type="entry name" value="Sulfate_transp"/>
    <property type="match status" value="1"/>
</dbReference>
<feature type="transmembrane region" description="Helical" evidence="6">
    <location>
        <begin position="177"/>
        <end position="204"/>
    </location>
</feature>
<dbReference type="Ensembl" id="ENSELUT00000017832.3">
    <property type="protein sequence ID" value="ENSELUP00000001177.3"/>
    <property type="gene ID" value="ENSELUG00000002761.3"/>
</dbReference>
<feature type="transmembrane region" description="Helical" evidence="6">
    <location>
        <begin position="286"/>
        <end position="306"/>
    </location>
</feature>
<dbReference type="Proteomes" id="UP000265140">
    <property type="component" value="Chromosome 12"/>
</dbReference>
<protein>
    <recommendedName>
        <fullName evidence="7">STAS domain-containing protein</fullName>
    </recommendedName>
</protein>
<sequence length="783" mass="85617">MGVQEPGSSEFYVDRNVLNEISLDEVARKRTFSIKPPLKERVKDSLRCSVPKLKRSVLGFLPVLSWLPRYSLRDNALGDLTSGISVGIMHLPMGLAYSLLAGTPPVYGLYTSFYPVLVYIIFGTSKHISMGTFAVTSLMVGTVTQTLAPNSNYMTLNGTNGTAVLDSTALYNDRVQIASSLTVLCGIFQFAMGLLQVGFIATYLSDPLVRGYTTGAGIQVVLSQLSSTFGISTSLYTGPLSQVYLLIDVCRHLPMTNIGAVVITLVSLVVLITVKELNTCYAKKLPAPIPIELIVIIVGTIISYYANLNGLYKVAVVGQIPRGLLAPRNPDISLWGSVAGSAFALAIVGYAISISLGKTFGLKHGYKVDSNQELIALGACNLVGGFFQCHFVTPALSRSLLQETTGGKTQMVGLVSSVFMLIIILEIGTLFQQLPKAVLACIVYVNLKGIFVQFWDIPALWKSNKVDLMVWLVTLVCTILLNLDMGLAVAVAFSIITVIVRSQLPNYYILGRVPGTEIYLDIDAYEEVKEIPGVIIFRSSTTMYYTNAELYLDALQKKSGIDTGKLITQKKKREAEEKRQAKTEENKAKKEAKKLRLNGHLPNGTVHPEDDIDLQKASQDLKGNQLSIILTDRANNGQVNWAFEKSSEAGFPGDDLKTQKSSTNGDGEMGSSHNKHTLILDLSTASFVDTVTLKTLRNIFCIYWTHCLTLFVSTPVCVVEQLSIAGFFCESIPKSCLFATVHDAVLHSLRVHGDKDIILYDYALVSGTFWNLSLRICSFPINI</sequence>
<feature type="transmembrane region" description="Helical" evidence="6">
    <location>
        <begin position="438"/>
        <end position="457"/>
    </location>
</feature>
<proteinExistence type="predicted"/>
<accession>A0A3P8XDQ7</accession>
<dbReference type="InParanoid" id="A0A3P8XDQ7"/>
<dbReference type="GeneTree" id="ENSGT01150000286960"/>
<feature type="compositionally biased region" description="Basic and acidic residues" evidence="5">
    <location>
        <begin position="573"/>
        <end position="589"/>
    </location>
</feature>
<evidence type="ECO:0000313" key="8">
    <source>
        <dbReference type="Ensembl" id="ENSELUP00000001177.3"/>
    </source>
</evidence>
<dbReference type="PROSITE" id="PS01130">
    <property type="entry name" value="SLC26A"/>
    <property type="match status" value="1"/>
</dbReference>
<dbReference type="AlphaFoldDB" id="A0A3P8XDQ7"/>
<dbReference type="InterPro" id="IPR002645">
    <property type="entry name" value="STAS_dom"/>
</dbReference>
<evidence type="ECO:0000256" key="4">
    <source>
        <dbReference type="ARBA" id="ARBA00023136"/>
    </source>
</evidence>
<evidence type="ECO:0000313" key="9">
    <source>
        <dbReference type="Proteomes" id="UP000265140"/>
    </source>
</evidence>
<reference evidence="8" key="4">
    <citation type="submission" date="2025-09" db="UniProtKB">
        <authorList>
            <consortium name="Ensembl"/>
        </authorList>
    </citation>
    <scope>IDENTIFICATION</scope>
</reference>
<dbReference type="GO" id="GO:0008271">
    <property type="term" value="F:secondary active sulfate transmembrane transporter activity"/>
    <property type="evidence" value="ECO:0007669"/>
    <property type="project" value="InterPro"/>
</dbReference>
<evidence type="ECO:0000256" key="6">
    <source>
        <dbReference type="SAM" id="Phobius"/>
    </source>
</evidence>
<dbReference type="SUPFAM" id="SSF52091">
    <property type="entry name" value="SpoIIaa-like"/>
    <property type="match status" value="1"/>
</dbReference>
<dbReference type="Bgee" id="ENSELUG00000002761">
    <property type="expression patterns" value="Expressed in pharyngeal gill and 8 other cell types or tissues"/>
</dbReference>